<evidence type="ECO:0000313" key="1">
    <source>
        <dbReference type="EMBL" id="KAF2453322.1"/>
    </source>
</evidence>
<dbReference type="AlphaFoldDB" id="A0A6A6NPL4"/>
<dbReference type="EMBL" id="MU001698">
    <property type="protein sequence ID" value="KAF2453322.1"/>
    <property type="molecule type" value="Genomic_DNA"/>
</dbReference>
<accession>A0A6A6NPL4</accession>
<keyword evidence="2" id="KW-1185">Reference proteome</keyword>
<dbReference type="Proteomes" id="UP000799766">
    <property type="component" value="Unassembled WGS sequence"/>
</dbReference>
<name>A0A6A6NPL4_9PEZI</name>
<sequence>MDAAVRCGAVRCGAVRCGAVRCDDDEGDVVDHAEAGMEGEEPPRCRYALARFRSLFFCFWFFILKTLKRYCRFLRFTCSASEGQGKHLPIHTCNSILAAKGGREPAWSGRWGTWNARGTCFVGLLVQWKKDEAGPSSLGDLVPLVEGYYCRLFPCLIPWRSSAIPGVDRSDRTCTPFPSTKH</sequence>
<gene>
    <name evidence="1" type="ORF">BDY21DRAFT_128921</name>
</gene>
<dbReference type="OrthoDB" id="7491348at2759"/>
<organism evidence="1 2">
    <name type="scientific">Lineolata rhizophorae</name>
    <dbReference type="NCBI Taxonomy" id="578093"/>
    <lineage>
        <taxon>Eukaryota</taxon>
        <taxon>Fungi</taxon>
        <taxon>Dikarya</taxon>
        <taxon>Ascomycota</taxon>
        <taxon>Pezizomycotina</taxon>
        <taxon>Dothideomycetes</taxon>
        <taxon>Dothideomycetes incertae sedis</taxon>
        <taxon>Lineolatales</taxon>
        <taxon>Lineolataceae</taxon>
        <taxon>Lineolata</taxon>
    </lineage>
</organism>
<protein>
    <submittedName>
        <fullName evidence="1">Uncharacterized protein</fullName>
    </submittedName>
</protein>
<reference evidence="1" key="1">
    <citation type="journal article" date="2020" name="Stud. Mycol.">
        <title>101 Dothideomycetes genomes: a test case for predicting lifestyles and emergence of pathogens.</title>
        <authorList>
            <person name="Haridas S."/>
            <person name="Albert R."/>
            <person name="Binder M."/>
            <person name="Bloem J."/>
            <person name="Labutti K."/>
            <person name="Salamov A."/>
            <person name="Andreopoulos B."/>
            <person name="Baker S."/>
            <person name="Barry K."/>
            <person name="Bills G."/>
            <person name="Bluhm B."/>
            <person name="Cannon C."/>
            <person name="Castanera R."/>
            <person name="Culley D."/>
            <person name="Daum C."/>
            <person name="Ezra D."/>
            <person name="Gonzalez J."/>
            <person name="Henrissat B."/>
            <person name="Kuo A."/>
            <person name="Liang C."/>
            <person name="Lipzen A."/>
            <person name="Lutzoni F."/>
            <person name="Magnuson J."/>
            <person name="Mondo S."/>
            <person name="Nolan M."/>
            <person name="Ohm R."/>
            <person name="Pangilinan J."/>
            <person name="Park H.-J."/>
            <person name="Ramirez L."/>
            <person name="Alfaro M."/>
            <person name="Sun H."/>
            <person name="Tritt A."/>
            <person name="Yoshinaga Y."/>
            <person name="Zwiers L.-H."/>
            <person name="Turgeon B."/>
            <person name="Goodwin S."/>
            <person name="Spatafora J."/>
            <person name="Crous P."/>
            <person name="Grigoriev I."/>
        </authorList>
    </citation>
    <scope>NUCLEOTIDE SEQUENCE</scope>
    <source>
        <strain evidence="1">ATCC 16933</strain>
    </source>
</reference>
<evidence type="ECO:0000313" key="2">
    <source>
        <dbReference type="Proteomes" id="UP000799766"/>
    </source>
</evidence>
<proteinExistence type="predicted"/>